<feature type="region of interest" description="Disordered" evidence="1">
    <location>
        <begin position="1017"/>
        <end position="1043"/>
    </location>
</feature>
<dbReference type="InterPro" id="IPR024855">
    <property type="entry name" value="UNC79"/>
</dbReference>
<protein>
    <submittedName>
        <fullName evidence="4">Protein unc-79-like protein</fullName>
    </submittedName>
</protein>
<dbReference type="Proteomes" id="UP001249851">
    <property type="component" value="Unassembled WGS sequence"/>
</dbReference>
<keyword evidence="2" id="KW-1133">Transmembrane helix</keyword>
<evidence type="ECO:0000259" key="3">
    <source>
        <dbReference type="SMART" id="SM00875"/>
    </source>
</evidence>
<dbReference type="Gene3D" id="1.25.40.420">
    <property type="match status" value="1"/>
</dbReference>
<feature type="region of interest" description="Disordered" evidence="1">
    <location>
        <begin position="1290"/>
        <end position="1385"/>
    </location>
</feature>
<reference evidence="4" key="1">
    <citation type="journal article" date="2023" name="G3 (Bethesda)">
        <title>Whole genome assembly and annotation of the endangered Caribbean coral Acropora cervicornis.</title>
        <authorList>
            <person name="Selwyn J.D."/>
            <person name="Vollmer S.V."/>
        </authorList>
    </citation>
    <scope>NUCLEOTIDE SEQUENCE</scope>
    <source>
        <strain evidence="4">K2</strain>
    </source>
</reference>
<feature type="transmembrane region" description="Helical" evidence="2">
    <location>
        <begin position="145"/>
        <end position="165"/>
    </location>
</feature>
<feature type="compositionally biased region" description="Basic and acidic residues" evidence="1">
    <location>
        <begin position="1475"/>
        <end position="1495"/>
    </location>
</feature>
<dbReference type="InterPro" id="IPR012983">
    <property type="entry name" value="PHR"/>
</dbReference>
<accession>A0AAD9QWU3</accession>
<dbReference type="Pfam" id="PF08005">
    <property type="entry name" value="PHR"/>
    <property type="match status" value="1"/>
</dbReference>
<dbReference type="Pfam" id="PF07707">
    <property type="entry name" value="BACK"/>
    <property type="match status" value="1"/>
</dbReference>
<comment type="caution">
    <text evidence="4">The sequence shown here is derived from an EMBL/GenBank/DDBJ whole genome shotgun (WGS) entry which is preliminary data.</text>
</comment>
<organism evidence="4 5">
    <name type="scientific">Acropora cervicornis</name>
    <name type="common">Staghorn coral</name>
    <dbReference type="NCBI Taxonomy" id="6130"/>
    <lineage>
        <taxon>Eukaryota</taxon>
        <taxon>Metazoa</taxon>
        <taxon>Cnidaria</taxon>
        <taxon>Anthozoa</taxon>
        <taxon>Hexacorallia</taxon>
        <taxon>Scleractinia</taxon>
        <taxon>Astrocoeniina</taxon>
        <taxon>Acroporidae</taxon>
        <taxon>Acropora</taxon>
    </lineage>
</organism>
<dbReference type="Gene3D" id="2.60.120.820">
    <property type="entry name" value="PHR domain"/>
    <property type="match status" value="1"/>
</dbReference>
<evidence type="ECO:0000256" key="1">
    <source>
        <dbReference type="SAM" id="MobiDB-lite"/>
    </source>
</evidence>
<keyword evidence="5" id="KW-1185">Reference proteome</keyword>
<keyword evidence="2" id="KW-0472">Membrane</keyword>
<sequence>MSRHLKSTRADQFNAKVHGLKEIFNRLDRRTYPLPTGNDVANYLKWFQQTLQSLVKETRPELTKDRCTFNRQMYPSMDYTGLYKVLGKIVNVVPVVEIGVEAFAESVLSIMASLVPFLKKEDLNSMPMGLVMMLSIWPHQMHNHIIKLLASYILPILLAIIMSVLQYCPDCKQHAQFVETLMRYKSDVCLDILVPRKNTPTSICLEASYAAAKCASAPPVFICEKCAEMAAPDIPEETLLIKIIQPMGKMRTTSLDTGRAGPGVPYRSSDTFARIAQSKLEDEGCEDDVDNDINNRRMLSRFGVWLLVGVCNEPARCKSAERLGRLVSMTLSWIETASTLRRDYVGELLKRLTSQYVCRWLTQVRDSKLDVLCSCLSPNPPAYVKVGGYWDSVSSKVRQHMEGLHRLCCLVPHNLITPEVWDVIMPLWIEAMKADVPPDELGRFKVLKIFDPLLSPLQLTPEMTFNFIKKSLESAVPRHQVEALTWLQILSQLDIIIPLHMLLGMFIKAVQNVIEFAEGVATMFPFPTFSVQSPSTTTHEGTIITTPVSALPSADLGELNSNLSCFILELDLLVKQVNIQFIRDKHSLNSAEREDIKKILKCMLDVSWAGKHGDHSTVCEMCSMTSIWFKLAQILLEDVFPEGEIFTRMDTQGSVGSGGLFRSTSSKSQVETIDEEVFKETQQESPSDVTDIFPVDLEPEPENATSDADIPSELNENIISFAAMRSMSGCVGSWRTATGSVSWSVVGDNFPQLQLLVGFLKVLVLRGDYLRIAMDADADFLACLQEIFFIPNIWGLLQAEHSEMSELCVQILVHCICLPYGAEKLCDEVENSFSDDDWRERFSAVEKVAVIARFLEKEHIKANNIIIALFLLDTIRASSLKVLYKCIEHQYDAVPQDRLLLIHTCRLLHRIIPHHTPLSGKFFIRRFKHLLIENADFVSLGAPKGRAGSGGTGAEAPQDAGAETSRRIAPVLSSKRSYTRSLTARTSLGQQRKTSSLFRCGYSFRFPGERVTYNRQVSSNADVKKSSSSNRQRRSGGFKNQSSSVDIADSMFLGGRIQSNLPTVQEEENESSRQSVASTDSSFSQLLGGAPVGSSLEAEATHQLVTLVMDFLSYPGAEKGDENSSFVKTESYEVIQMSHYLGVLMGYDIKVEEFTGNPRRLRLFPVFHAYMAGIVQVLDQNQEWGSKLLNLTLQLLLFCAAPKPQKRTQTPQFSLVRIPADMRQSWLMALLIILYKYPFHMEAHKLDTKNLIHVVLNTLDAQNHVCEGPREGVPKRSSVASIFGDSLNVGPGEWSGRSETPGSPVIRHSNADKRLSVSVINKSRDENEEKRLPERQTSSPSAFSLGSKTKESLEEEKEKDEKQPDTNDDLRPLSETQLADVGDTSSSERLLSFNLPSQDLPAFAKSVTPENSQEEDKVLERQSGTESKGRTVSQDSTVSREQGMSRSGSLESSTSFSEQRRGSKSRMLHSLSARSFDRTLESNNEKEPSNGDLDLDHCPDCRASLEQFDEETLNLCIVVLSTFANQNPAMAMPFLLRMLQCVARTCVHPLFSWQEKSDVLMPGSTREVSKQFFRCVLIKLAPNGIFSELFRSTLKGSRTLNDRVLVLLSNLKTYLQFTSREPTSAWESQLSHFEAFFRKLPSVLPENILLPCFGQLIGYAINKCSFQLQDLLELCIKCTETFPKERNKLFLTRAVVLELVHAFVAVDAGSRISFGSESDNAAYDLPFGSRTRALDCTRQYIIEAVEFLKDWRFTAKSNKENSLELSAVFRGSVPKYKNLEQRCWEVVDAHGNAVIESDAFLKVNQDLLLRFLKRDSLQMREIDVFKAFCEWVAFQNKPGPEKSSVDVGKESYLHLVDQIRFPLMSPIEFADYVPKSQLLLKDDIINLFTYFFSTSSNDVRFSSKPRAGTLMRRRLFPSSRKWFVYSGFCPEFITLTVDSPMRFLGVRMFGSENGKYSASLQLCVCRDGTDILATKKEVYESESKISNDYFGFDVLFDKAFTLEARIPYTLKVLLEGPPSFYGVHGVSEVELYGKTVKVNFLMDWPVLRFGGTKYDMTLSRLSSSFTFLLFSPQTFAFQQMNSVYRCVLIFAKLFCYFIKLSKDNNYLTHLVYINGNEVSEPRDFCSFQSKFKKRHETCLHYEVGIKRQELLDCVTHIRLLAWLLHGSLSHYVHSRNPHVSCHPVKFEENTHIADYALIILFSFAEQLKEPLSKSALFHAFNVCELWTLYCDHTTSPGEPSTQATSIVMEFWGKVTPGILHLLTQANELTMSVSHHFLNLIEALQECNSRPLPKLYPMWYPILCYCFSQGVSEAAHARLRKAQSRRRINKDTKSALAKWLKQLQFKMALTEQSPDGSLFI</sequence>
<feature type="region of interest" description="Disordered" evidence="1">
    <location>
        <begin position="947"/>
        <end position="967"/>
    </location>
</feature>
<gene>
    <name evidence="4" type="ORF">P5673_006906</name>
</gene>
<evidence type="ECO:0000313" key="4">
    <source>
        <dbReference type="EMBL" id="KAK2568857.1"/>
    </source>
</evidence>
<feature type="compositionally biased region" description="Polar residues" evidence="1">
    <location>
        <begin position="1422"/>
        <end position="1444"/>
    </location>
</feature>
<evidence type="ECO:0000313" key="5">
    <source>
        <dbReference type="Proteomes" id="UP001249851"/>
    </source>
</evidence>
<feature type="compositionally biased region" description="Polar residues" evidence="1">
    <location>
        <begin position="1335"/>
        <end position="1347"/>
    </location>
</feature>
<dbReference type="EMBL" id="JARQWQ010000011">
    <property type="protein sequence ID" value="KAK2568857.1"/>
    <property type="molecule type" value="Genomic_DNA"/>
</dbReference>
<feature type="compositionally biased region" description="Basic and acidic residues" evidence="1">
    <location>
        <begin position="1359"/>
        <end position="1372"/>
    </location>
</feature>
<dbReference type="SMART" id="SM00875">
    <property type="entry name" value="BACK"/>
    <property type="match status" value="1"/>
</dbReference>
<feature type="compositionally biased region" description="Basic and acidic residues" evidence="1">
    <location>
        <begin position="1322"/>
        <end position="1334"/>
    </location>
</feature>
<feature type="compositionally biased region" description="Low complexity" evidence="1">
    <location>
        <begin position="1445"/>
        <end position="1457"/>
    </location>
</feature>
<name>A0AAD9QWU3_ACRCE</name>
<dbReference type="PANTHER" id="PTHR21696:SF2">
    <property type="entry name" value="PROTEIN UNC-79 HOMOLOG"/>
    <property type="match status" value="1"/>
</dbReference>
<dbReference type="SUPFAM" id="SSF48371">
    <property type="entry name" value="ARM repeat"/>
    <property type="match status" value="1"/>
</dbReference>
<dbReference type="InterPro" id="IPR016024">
    <property type="entry name" value="ARM-type_fold"/>
</dbReference>
<reference evidence="4" key="2">
    <citation type="journal article" date="2023" name="Science">
        <title>Genomic signatures of disease resistance in endangered staghorn corals.</title>
        <authorList>
            <person name="Vollmer S.V."/>
            <person name="Selwyn J.D."/>
            <person name="Despard B.A."/>
            <person name="Roesel C.L."/>
        </authorList>
    </citation>
    <scope>NUCLEOTIDE SEQUENCE</scope>
    <source>
        <strain evidence="4">K2</strain>
    </source>
</reference>
<feature type="region of interest" description="Disordered" evidence="1">
    <location>
        <begin position="1406"/>
        <end position="1495"/>
    </location>
</feature>
<proteinExistence type="predicted"/>
<feature type="compositionally biased region" description="Low complexity" evidence="1">
    <location>
        <begin position="1017"/>
        <end position="1030"/>
    </location>
</feature>
<dbReference type="Pfam" id="PF14776">
    <property type="entry name" value="UNC-79"/>
    <property type="match status" value="2"/>
</dbReference>
<dbReference type="InterPro" id="IPR011705">
    <property type="entry name" value="BACK"/>
</dbReference>
<evidence type="ECO:0000256" key="2">
    <source>
        <dbReference type="SAM" id="Phobius"/>
    </source>
</evidence>
<keyword evidence="2" id="KW-0812">Transmembrane</keyword>
<dbReference type="InterPro" id="IPR038648">
    <property type="entry name" value="PHR_sf"/>
</dbReference>
<feature type="domain" description="BACK" evidence="3">
    <location>
        <begin position="1765"/>
        <end position="1874"/>
    </location>
</feature>
<dbReference type="PANTHER" id="PTHR21696">
    <property type="entry name" value="PROTEIN UNC-79 HOMOLOG"/>
    <property type="match status" value="1"/>
</dbReference>